<evidence type="ECO:0000313" key="11">
    <source>
        <dbReference type="Proteomes" id="UP001231189"/>
    </source>
</evidence>
<evidence type="ECO:0000256" key="4">
    <source>
        <dbReference type="ARBA" id="ARBA00022581"/>
    </source>
</evidence>
<keyword evidence="4" id="KW-0945">Host-virus interaction</keyword>
<evidence type="ECO:0000256" key="5">
    <source>
        <dbReference type="ARBA" id="ARBA00022786"/>
    </source>
</evidence>
<evidence type="ECO:0000259" key="8">
    <source>
        <dbReference type="Pfam" id="PF01466"/>
    </source>
</evidence>
<evidence type="ECO:0000256" key="1">
    <source>
        <dbReference type="ARBA" id="ARBA00004123"/>
    </source>
</evidence>
<dbReference type="GO" id="GO:0005634">
    <property type="term" value="C:nucleus"/>
    <property type="evidence" value="ECO:0007669"/>
    <property type="project" value="UniProtKB-SubCell"/>
</dbReference>
<feature type="domain" description="SKP1 component dimerisation" evidence="8">
    <location>
        <begin position="167"/>
        <end position="214"/>
    </location>
</feature>
<dbReference type="Gene3D" id="3.30.710.10">
    <property type="entry name" value="Potassium Channel Kv1.1, Chain A"/>
    <property type="match status" value="1"/>
</dbReference>
<dbReference type="InterPro" id="IPR016072">
    <property type="entry name" value="Skp1_comp_dimer"/>
</dbReference>
<dbReference type="InterPro" id="IPR016073">
    <property type="entry name" value="Skp1_comp_POZ"/>
</dbReference>
<dbReference type="Pfam" id="PF01466">
    <property type="entry name" value="Skp1"/>
    <property type="match status" value="1"/>
</dbReference>
<comment type="subcellular location">
    <subcellularLocation>
        <location evidence="1">Nucleus</location>
    </subcellularLocation>
</comment>
<proteinExistence type="inferred from homology"/>
<dbReference type="GO" id="GO:0009867">
    <property type="term" value="P:jasmonic acid mediated signaling pathway"/>
    <property type="evidence" value="ECO:0007669"/>
    <property type="project" value="UniProtKB-ARBA"/>
</dbReference>
<sequence>MDAVPINKGKEAAPVPQACRSSLARSLLGFALKSPIPNQSPTSPMAAAEGEKKMITLKSSDGEEFEVEEAVAMESQTIRHMIEDDCADNGIPLPNVNSKILSKVIEYCNKHVQAAKPAGADGAASAADGAAAPAPAEDLKNWDAEFVKVDQATLFDLILAANYLNIKGLLDLTCQTVADMIKGKTPEEIRKTFNIKNDFTPEEEEEIRRENQWAFE</sequence>
<dbReference type="SUPFAM" id="SSF54695">
    <property type="entry name" value="POZ domain"/>
    <property type="match status" value="1"/>
</dbReference>
<dbReference type="PANTHER" id="PTHR11165">
    <property type="entry name" value="SKP1"/>
    <property type="match status" value="1"/>
</dbReference>
<keyword evidence="5" id="KW-0833">Ubl conjugation pathway</keyword>
<organism evidence="10 11">
    <name type="scientific">Lolium multiflorum</name>
    <name type="common">Italian ryegrass</name>
    <name type="synonym">Lolium perenne subsp. multiflorum</name>
    <dbReference type="NCBI Taxonomy" id="4521"/>
    <lineage>
        <taxon>Eukaryota</taxon>
        <taxon>Viridiplantae</taxon>
        <taxon>Streptophyta</taxon>
        <taxon>Embryophyta</taxon>
        <taxon>Tracheophyta</taxon>
        <taxon>Spermatophyta</taxon>
        <taxon>Magnoliopsida</taxon>
        <taxon>Liliopsida</taxon>
        <taxon>Poales</taxon>
        <taxon>Poaceae</taxon>
        <taxon>BOP clade</taxon>
        <taxon>Pooideae</taxon>
        <taxon>Poodae</taxon>
        <taxon>Poeae</taxon>
        <taxon>Poeae Chloroplast Group 2 (Poeae type)</taxon>
        <taxon>Loliodinae</taxon>
        <taxon>Loliinae</taxon>
        <taxon>Lolium</taxon>
    </lineage>
</organism>
<comment type="function">
    <text evidence="7">Involved in ubiquitination and subsequent proteasomal degradation of target proteins. Together with CUL1, a RING-box and a F-box protein, it forms a SCF E3 ubiquitin ligase complex. The functional specificity of this complex depends on the type of F-box protein. In the SCF complex, it serves as an adapter that links the F-box protein to CUL1.</text>
</comment>
<accession>A0AAD8VQ40</accession>
<keyword evidence="11" id="KW-1185">Reference proteome</keyword>
<dbReference type="FunFam" id="3.30.710.10:FF:000057">
    <property type="entry name" value="SKP1-like protein 1A"/>
    <property type="match status" value="1"/>
</dbReference>
<comment type="caution">
    <text evidence="10">The sequence shown here is derived from an EMBL/GenBank/DDBJ whole genome shotgun (WGS) entry which is preliminary data.</text>
</comment>
<dbReference type="InterPro" id="IPR036296">
    <property type="entry name" value="SKP1-like_dim_sf"/>
</dbReference>
<comment type="pathway">
    <text evidence="2">Protein modification; protein ubiquitination.</text>
</comment>
<dbReference type="SUPFAM" id="SSF81382">
    <property type="entry name" value="Skp1 dimerisation domain-like"/>
    <property type="match status" value="1"/>
</dbReference>
<feature type="domain" description="SKP1 component POZ" evidence="9">
    <location>
        <begin position="53"/>
        <end position="112"/>
    </location>
</feature>
<evidence type="ECO:0000256" key="2">
    <source>
        <dbReference type="ARBA" id="ARBA00004906"/>
    </source>
</evidence>
<reference evidence="10" key="1">
    <citation type="submission" date="2023-07" db="EMBL/GenBank/DDBJ databases">
        <title>A chromosome-level genome assembly of Lolium multiflorum.</title>
        <authorList>
            <person name="Chen Y."/>
            <person name="Copetti D."/>
            <person name="Kolliker R."/>
            <person name="Studer B."/>
        </authorList>
    </citation>
    <scope>NUCLEOTIDE SEQUENCE</scope>
    <source>
        <strain evidence="10">02402/16</strain>
        <tissue evidence="10">Leaf</tissue>
    </source>
</reference>
<evidence type="ECO:0000256" key="6">
    <source>
        <dbReference type="ARBA" id="ARBA00023242"/>
    </source>
</evidence>
<name>A0AAD8VQ40_LOLMU</name>
<dbReference type="CDD" id="cd18322">
    <property type="entry name" value="BTB_POZ_SKP1"/>
    <property type="match status" value="1"/>
</dbReference>
<evidence type="ECO:0000313" key="10">
    <source>
        <dbReference type="EMBL" id="KAK1613596.1"/>
    </source>
</evidence>
<dbReference type="GO" id="GO:0006511">
    <property type="term" value="P:ubiquitin-dependent protein catabolic process"/>
    <property type="evidence" value="ECO:0007669"/>
    <property type="project" value="InterPro"/>
</dbReference>
<dbReference type="EMBL" id="JAUUTY010000006">
    <property type="protein sequence ID" value="KAK1613596.1"/>
    <property type="molecule type" value="Genomic_DNA"/>
</dbReference>
<protein>
    <recommendedName>
        <fullName evidence="12">SKP1-like protein</fullName>
    </recommendedName>
</protein>
<dbReference type="Pfam" id="PF03931">
    <property type="entry name" value="Skp1_POZ"/>
    <property type="match status" value="1"/>
</dbReference>
<dbReference type="SMART" id="SM00512">
    <property type="entry name" value="Skp1"/>
    <property type="match status" value="1"/>
</dbReference>
<evidence type="ECO:0008006" key="12">
    <source>
        <dbReference type="Google" id="ProtNLM"/>
    </source>
</evidence>
<dbReference type="InterPro" id="IPR001232">
    <property type="entry name" value="SKP1-like"/>
</dbReference>
<gene>
    <name evidence="10" type="ORF">QYE76_019113</name>
</gene>
<evidence type="ECO:0000259" key="9">
    <source>
        <dbReference type="Pfam" id="PF03931"/>
    </source>
</evidence>
<keyword evidence="6" id="KW-0539">Nucleus</keyword>
<dbReference type="Proteomes" id="UP001231189">
    <property type="component" value="Unassembled WGS sequence"/>
</dbReference>
<evidence type="ECO:0000256" key="7">
    <source>
        <dbReference type="ARBA" id="ARBA00054807"/>
    </source>
</evidence>
<comment type="similarity">
    <text evidence="3">Belongs to the SKP1 family.</text>
</comment>
<evidence type="ECO:0000256" key="3">
    <source>
        <dbReference type="ARBA" id="ARBA00009993"/>
    </source>
</evidence>
<dbReference type="InterPro" id="IPR011333">
    <property type="entry name" value="SKP1/BTB/POZ_sf"/>
</dbReference>
<dbReference type="InterPro" id="IPR016897">
    <property type="entry name" value="SKP1"/>
</dbReference>
<dbReference type="AlphaFoldDB" id="A0AAD8VQ40"/>